<dbReference type="AlphaFoldDB" id="A0A1X7E3D2"/>
<dbReference type="Proteomes" id="UP000192906">
    <property type="component" value="Unassembled WGS sequence"/>
</dbReference>
<dbReference type="Pfam" id="PF03966">
    <property type="entry name" value="Trm112p"/>
    <property type="match status" value="1"/>
</dbReference>
<dbReference type="SUPFAM" id="SSF158997">
    <property type="entry name" value="Trm112p-like"/>
    <property type="match status" value="1"/>
</dbReference>
<dbReference type="Gene3D" id="2.20.25.10">
    <property type="match status" value="1"/>
</dbReference>
<dbReference type="HAMAP" id="MF_01187">
    <property type="entry name" value="UPF0434"/>
    <property type="match status" value="1"/>
</dbReference>
<evidence type="ECO:0000256" key="1">
    <source>
        <dbReference type="HAMAP-Rule" id="MF_01187"/>
    </source>
</evidence>
<sequence length="61" mass="6798">MALNKELINILVCPKCKGELELLKGETGLKCNACEVVYPVKDEIPIMLVDEAIPVAKWDKK</sequence>
<evidence type="ECO:0000313" key="2">
    <source>
        <dbReference type="EMBL" id="SMF26546.1"/>
    </source>
</evidence>
<name>A0A1X7E3D2_9BACT</name>
<proteinExistence type="inferred from homology"/>
<accession>A0A1X7E3D2</accession>
<dbReference type="OrthoDB" id="9812205at2"/>
<dbReference type="GO" id="GO:0005829">
    <property type="term" value="C:cytosol"/>
    <property type="evidence" value="ECO:0007669"/>
    <property type="project" value="TreeGrafter"/>
</dbReference>
<dbReference type="PANTHER" id="PTHR33505">
    <property type="entry name" value="ZGC:162634"/>
    <property type="match status" value="1"/>
</dbReference>
<dbReference type="RefSeq" id="WP_085102822.1">
    <property type="nucleotide sequence ID" value="NZ_FWZU01000004.1"/>
</dbReference>
<dbReference type="EMBL" id="FWZU01000004">
    <property type="protein sequence ID" value="SMF26546.1"/>
    <property type="molecule type" value="Genomic_DNA"/>
</dbReference>
<comment type="similarity">
    <text evidence="1">Belongs to the UPF0434 family.</text>
</comment>
<dbReference type="InterPro" id="IPR005651">
    <property type="entry name" value="Trm112-like"/>
</dbReference>
<organism evidence="2 3">
    <name type="scientific">Desulfovibrio gilichinskyi</name>
    <dbReference type="NCBI Taxonomy" id="1519643"/>
    <lineage>
        <taxon>Bacteria</taxon>
        <taxon>Pseudomonadati</taxon>
        <taxon>Thermodesulfobacteriota</taxon>
        <taxon>Desulfovibrionia</taxon>
        <taxon>Desulfovibrionales</taxon>
        <taxon>Desulfovibrionaceae</taxon>
        <taxon>Desulfovibrio</taxon>
    </lineage>
</organism>
<protein>
    <recommendedName>
        <fullName evidence="1">UPF0434 protein SAMN06295933_2566</fullName>
    </recommendedName>
</protein>
<dbReference type="STRING" id="1519643.SAMN06295933_2566"/>
<gene>
    <name evidence="2" type="ORF">SAMN06295933_2566</name>
</gene>
<keyword evidence="3" id="KW-1185">Reference proteome</keyword>
<evidence type="ECO:0000313" key="3">
    <source>
        <dbReference type="Proteomes" id="UP000192906"/>
    </source>
</evidence>
<dbReference type="PANTHER" id="PTHR33505:SF4">
    <property type="entry name" value="PROTEIN PREY, MITOCHONDRIAL"/>
    <property type="match status" value="1"/>
</dbReference>
<reference evidence="3" key="1">
    <citation type="submission" date="2017-04" db="EMBL/GenBank/DDBJ databases">
        <authorList>
            <person name="Varghese N."/>
            <person name="Submissions S."/>
        </authorList>
    </citation>
    <scope>NUCLEOTIDE SEQUENCE [LARGE SCALE GENOMIC DNA]</scope>
    <source>
        <strain evidence="3">K3S</strain>
    </source>
</reference>